<dbReference type="InterPro" id="IPR058240">
    <property type="entry name" value="rSAM_sf"/>
</dbReference>
<dbReference type="InterPro" id="IPR026337">
    <property type="entry name" value="AKG_HExxH"/>
</dbReference>
<dbReference type="PROSITE" id="PS51918">
    <property type="entry name" value="RADICAL_SAM"/>
    <property type="match status" value="1"/>
</dbReference>
<dbReference type="InterPro" id="IPR023867">
    <property type="entry name" value="Sulphatase_maturase_rSAM"/>
</dbReference>
<keyword evidence="1" id="KW-0949">S-adenosyl-L-methionine</keyword>
<feature type="domain" description="Radical SAM core" evidence="5">
    <location>
        <begin position="1"/>
        <end position="229"/>
    </location>
</feature>
<dbReference type="SFLD" id="SFLDG01067">
    <property type="entry name" value="SPASM/twitch_domain_containing"/>
    <property type="match status" value="1"/>
</dbReference>
<dbReference type="RefSeq" id="WP_239173984.1">
    <property type="nucleotide sequence ID" value="NZ_BAAAUC010000002.1"/>
</dbReference>
<dbReference type="InterPro" id="IPR007197">
    <property type="entry name" value="rSAM"/>
</dbReference>
<evidence type="ECO:0000256" key="1">
    <source>
        <dbReference type="ARBA" id="ARBA00022691"/>
    </source>
</evidence>
<dbReference type="NCBIfam" id="TIGR04269">
    <property type="entry name" value="SAM_SPASM_FxsB"/>
    <property type="match status" value="1"/>
</dbReference>
<dbReference type="AlphaFoldDB" id="A0A919IB08"/>
<organism evidence="6 7">
    <name type="scientific">Actinoplanes cyaneus</name>
    <dbReference type="NCBI Taxonomy" id="52696"/>
    <lineage>
        <taxon>Bacteria</taxon>
        <taxon>Bacillati</taxon>
        <taxon>Actinomycetota</taxon>
        <taxon>Actinomycetes</taxon>
        <taxon>Micromonosporales</taxon>
        <taxon>Micromonosporaceae</taxon>
        <taxon>Actinoplanes</taxon>
    </lineage>
</organism>
<dbReference type="CDD" id="cd01335">
    <property type="entry name" value="Radical_SAM"/>
    <property type="match status" value="1"/>
</dbReference>
<dbReference type="SUPFAM" id="SSF102114">
    <property type="entry name" value="Radical SAM enzymes"/>
    <property type="match status" value="1"/>
</dbReference>
<dbReference type="GO" id="GO:0016491">
    <property type="term" value="F:oxidoreductase activity"/>
    <property type="evidence" value="ECO:0007669"/>
    <property type="project" value="InterPro"/>
</dbReference>
<keyword evidence="7" id="KW-1185">Reference proteome</keyword>
<keyword evidence="3" id="KW-0408">Iron</keyword>
<evidence type="ECO:0000259" key="5">
    <source>
        <dbReference type="PROSITE" id="PS51918"/>
    </source>
</evidence>
<dbReference type="GO" id="GO:0046872">
    <property type="term" value="F:metal ion binding"/>
    <property type="evidence" value="ECO:0007669"/>
    <property type="project" value="UniProtKB-KW"/>
</dbReference>
<evidence type="ECO:0000313" key="6">
    <source>
        <dbReference type="EMBL" id="GID62159.1"/>
    </source>
</evidence>
<protein>
    <recommendedName>
        <fullName evidence="5">Radical SAM core domain-containing protein</fullName>
    </recommendedName>
</protein>
<dbReference type="EMBL" id="BOMH01000001">
    <property type="protein sequence ID" value="GID62159.1"/>
    <property type="molecule type" value="Genomic_DNA"/>
</dbReference>
<dbReference type="NCBIfam" id="TIGR04267">
    <property type="entry name" value="mod_HExxH"/>
    <property type="match status" value="1"/>
</dbReference>
<dbReference type="Pfam" id="PF04055">
    <property type="entry name" value="Radical_SAM"/>
    <property type="match status" value="1"/>
</dbReference>
<evidence type="ECO:0000256" key="3">
    <source>
        <dbReference type="ARBA" id="ARBA00023004"/>
    </source>
</evidence>
<evidence type="ECO:0000256" key="4">
    <source>
        <dbReference type="ARBA" id="ARBA00023014"/>
    </source>
</evidence>
<keyword evidence="4" id="KW-0411">Iron-sulfur</keyword>
<reference evidence="6" key="1">
    <citation type="submission" date="2021-01" db="EMBL/GenBank/DDBJ databases">
        <title>Whole genome shotgun sequence of Actinoplanes cyaneus NBRC 14990.</title>
        <authorList>
            <person name="Komaki H."/>
            <person name="Tamura T."/>
        </authorList>
    </citation>
    <scope>NUCLEOTIDE SEQUENCE</scope>
    <source>
        <strain evidence="6">NBRC 14990</strain>
    </source>
</reference>
<evidence type="ECO:0000256" key="2">
    <source>
        <dbReference type="ARBA" id="ARBA00022723"/>
    </source>
</evidence>
<comment type="caution">
    <text evidence="6">The sequence shown here is derived from an EMBL/GenBank/DDBJ whole genome shotgun (WGS) entry which is preliminary data.</text>
</comment>
<dbReference type="GO" id="GO:0051536">
    <property type="term" value="F:iron-sulfur cluster binding"/>
    <property type="evidence" value="ECO:0007669"/>
    <property type="project" value="UniProtKB-KW"/>
</dbReference>
<proteinExistence type="predicted"/>
<dbReference type="PANTHER" id="PTHR43273:SF8">
    <property type="entry name" value="RADICAL SAM DOMAIN PROTEIN"/>
    <property type="match status" value="1"/>
</dbReference>
<evidence type="ECO:0000313" key="7">
    <source>
        <dbReference type="Proteomes" id="UP000619479"/>
    </source>
</evidence>
<dbReference type="Proteomes" id="UP000619479">
    <property type="component" value="Unassembled WGS sequence"/>
</dbReference>
<dbReference type="SFLD" id="SFLDG01386">
    <property type="entry name" value="main_SPASM_domain-containing"/>
    <property type="match status" value="1"/>
</dbReference>
<sequence>MLKIASRCDLKCDYCYVYEHADQGWRRQPPMMEPAVVATVARRIAEHARRHRLRTVRVILHGGEPLLVGPARLEEIAAELREQIGPGLELRMQTNGVLLTEEVCAVLREHTIRAGVSLDGSQMAHDRHRRFAHGGGSHRHVRHALDLLRRDENRDCYAGLLCTIDLRNDPVDTYRALLAEAPPRIDFLLPHATWDTPPPNRNGQQSPYGTWLSRVFQAWTDSGREVPIRLFDAILHPGVVGAEAVGLTPADLVVVETDGTYEQVDSLKVTYDGAAATGLDVFTATVDEVAAHPMIAIRQTGLAGLSATCRTCEVVDRCGGGQFPHRFRGGTGFDNPSVYCADLKELITYMDDRDGLATWVRDDLAGGAGSVDAVAQLAPIHEALVRARIVTLGAGEPEGWAELVALDEAAPDAVREVLTHPFVRRADASYLGNVAVAAAVRAGVEIHLELPVRDGVVALPTLGAFKVAGRHATVGVRDLKAVGRWLPARTAEVAGVPVSLEDTDPLRDSYDGLIVSGRLTEDEVTAWRHRLDGAIEHLRAEAPEYVPGIAATLRVIVPLRHDATGRQRAGSARTAFGAVAVTPEEPDALAVLLVHEVQHLKLGAVLDVCAMFDPRAPGRIAVPWREDERPVEGVLQGTYAFLAVADLWRRRPGPAAAARHTQLRGWVDVALDRLLGGAHLTAAGRRFATGMRAAIDAW</sequence>
<keyword evidence="2" id="KW-0479">Metal-binding</keyword>
<dbReference type="SFLD" id="SFLDS00029">
    <property type="entry name" value="Radical_SAM"/>
    <property type="match status" value="1"/>
</dbReference>
<accession>A0A919IB08</accession>
<name>A0A919IB08_9ACTN</name>
<gene>
    <name evidence="6" type="ORF">Acy02nite_00400</name>
</gene>
<dbReference type="Gene3D" id="3.20.20.70">
    <property type="entry name" value="Aldolase class I"/>
    <property type="match status" value="1"/>
</dbReference>
<dbReference type="PANTHER" id="PTHR43273">
    <property type="entry name" value="ANAEROBIC SULFATASE-MATURATING ENZYME HOMOLOG ASLB-RELATED"/>
    <property type="match status" value="1"/>
</dbReference>
<dbReference type="SFLD" id="SFLDG01072">
    <property type="entry name" value="dehydrogenase_like"/>
    <property type="match status" value="1"/>
</dbReference>
<dbReference type="InterPro" id="IPR026335">
    <property type="entry name" value="rSAM_SPASM_FxsB"/>
</dbReference>
<dbReference type="InterPro" id="IPR013785">
    <property type="entry name" value="Aldolase_TIM"/>
</dbReference>